<reference evidence="13 14" key="1">
    <citation type="submission" date="2018-06" db="EMBL/GenBank/DDBJ databases">
        <authorList>
            <consortium name="Pathogen Informatics"/>
            <person name="Doyle S."/>
        </authorList>
    </citation>
    <scope>NUCLEOTIDE SEQUENCE [LARGE SCALE GENOMIC DNA]</scope>
    <source>
        <strain evidence="13 14">NCTC8540</strain>
    </source>
</reference>
<evidence type="ECO:0000259" key="12">
    <source>
        <dbReference type="Pfam" id="PF07715"/>
    </source>
</evidence>
<sequence>MNKLVKTLIATALASYISSIAYADDVEAELDAIEVVGQKIKEKDEAFKKSGAVSIRDEINNSSKDLDEIIRSTPGAFTQMNKAAGAVTVNIRGATGLGRVNSMVDGVTQTFYSSGGDTGTKGGGAGSQFGAAIDPLLLTSVEVNRGSFKGAGGANALVGSANFKTIGVDDILRLDKNFGGIVKYSFGDNDLRPEFMIGLAGKHFFDYGGTLGVLYAHTRKTITQDYQVGGGETHQQISERDTALIAEEYRRAYGDASPYDIRPFDPDKVKQKPQSHLFKIEYVDNYNTLGLQYRTLKNHLAGRSINTDTKQINYNFVIPNNDLVNFNFLYSKNTNSQNYDVGATIINRKILQPLQGKNKSTTIDINNIFKFNLPAETTLTLTPGFNWLKNDYSRNRYPDELRIFKVCENNPSPECVTSLGELNPQGKTNLYTKVNASLPTNSFFPPGDQKNKTIYFNNKLEWKIFTLDYNVNLVKSKTQGQVLTSTLQEYHKLSSEFDKLNSIKIFNIKDAEERRRILDRKDQLEKEMGAFDREYQWDDDNKRYRKNKTFINYRSVNHTFRNYSANLTADISHYFVPFVSYSKTHRAPTVQEIFFSSLTDAGVNLNLKPETARTKQIGFNGFAEGAITATDKFGYKVTAYRTEIDDFIHNVYTIQRIDGINPLHGRQLVPALRHRNHQEKVKIKGFEAELSYDMGKFFANLSYARQKTNQPASYSDIPRTASNVDESQAEAQSFGLTKVTILPNSYGSLEIGTRLFDNKVTIGAIAKYYGKSKRTKFDPIEICKGGRVYFDKLANRKVCPNSKMKDLTDRIGGIAEYEEIKSQPFVYDFYVMYEPTENLLLKLYVDNITDVRYVNPLDANNDAASQYAKLTHANKNANGDYFYTKEFKNNFARGRTFKFSLSYKF</sequence>
<feature type="domain" description="TonB-dependent receptor-like beta-barrel" evidence="11">
    <location>
        <begin position="283"/>
        <end position="848"/>
    </location>
</feature>
<dbReference type="InterPro" id="IPR039426">
    <property type="entry name" value="TonB-dep_rcpt-like"/>
</dbReference>
<evidence type="ECO:0000256" key="7">
    <source>
        <dbReference type="ARBA" id="ARBA00023237"/>
    </source>
</evidence>
<dbReference type="Proteomes" id="UP000254496">
    <property type="component" value="Unassembled WGS sequence"/>
</dbReference>
<dbReference type="PANTHER" id="PTHR30069">
    <property type="entry name" value="TONB-DEPENDENT OUTER MEMBRANE RECEPTOR"/>
    <property type="match status" value="1"/>
</dbReference>
<dbReference type="Gene3D" id="2.170.130.10">
    <property type="entry name" value="TonB-dependent receptor, plug domain"/>
    <property type="match status" value="1"/>
</dbReference>
<keyword evidence="13" id="KW-0675">Receptor</keyword>
<keyword evidence="5 9" id="KW-0798">TonB box</keyword>
<keyword evidence="2 8" id="KW-0813">Transport</keyword>
<keyword evidence="10" id="KW-0732">Signal</keyword>
<dbReference type="GO" id="GO:0044718">
    <property type="term" value="P:siderophore transmembrane transport"/>
    <property type="evidence" value="ECO:0007669"/>
    <property type="project" value="TreeGrafter"/>
</dbReference>
<comment type="caution">
    <text evidence="13">The sequence shown here is derived from an EMBL/GenBank/DDBJ whole genome shotgun (WGS) entry which is preliminary data.</text>
</comment>
<dbReference type="Gene3D" id="2.40.170.20">
    <property type="entry name" value="TonB-dependent receptor, beta-barrel domain"/>
    <property type="match status" value="1"/>
</dbReference>
<evidence type="ECO:0000256" key="1">
    <source>
        <dbReference type="ARBA" id="ARBA00004571"/>
    </source>
</evidence>
<evidence type="ECO:0000256" key="5">
    <source>
        <dbReference type="ARBA" id="ARBA00023077"/>
    </source>
</evidence>
<keyword evidence="6 8" id="KW-0472">Membrane</keyword>
<comment type="similarity">
    <text evidence="8 9">Belongs to the TonB-dependent receptor family.</text>
</comment>
<dbReference type="AlphaFoldDB" id="A0AB38HB35"/>
<feature type="domain" description="TonB-dependent receptor plug" evidence="12">
    <location>
        <begin position="56"/>
        <end position="159"/>
    </location>
</feature>
<dbReference type="PANTHER" id="PTHR30069:SF50">
    <property type="entry name" value="TONB-DEPENDENT RECEPTOR HI_1217-RELATED"/>
    <property type="match status" value="1"/>
</dbReference>
<dbReference type="RefSeq" id="WP_115072959.1">
    <property type="nucleotide sequence ID" value="NZ_UGHE01000002.1"/>
</dbReference>
<comment type="subcellular location">
    <subcellularLocation>
        <location evidence="1 8">Cell outer membrane</location>
        <topology evidence="1 8">Multi-pass membrane protein</topology>
    </subcellularLocation>
</comment>
<accession>A0AB38HB35</accession>
<keyword evidence="4 8" id="KW-0812">Transmembrane</keyword>
<gene>
    <name evidence="13" type="ORF">NCTC8540_01088</name>
</gene>
<dbReference type="PROSITE" id="PS52016">
    <property type="entry name" value="TONB_DEPENDENT_REC_3"/>
    <property type="match status" value="1"/>
</dbReference>
<evidence type="ECO:0000313" key="14">
    <source>
        <dbReference type="Proteomes" id="UP000254496"/>
    </source>
</evidence>
<dbReference type="InterPro" id="IPR037066">
    <property type="entry name" value="Plug_dom_sf"/>
</dbReference>
<feature type="chain" id="PRO_5044349900" evidence="10">
    <location>
        <begin position="24"/>
        <end position="905"/>
    </location>
</feature>
<dbReference type="GO" id="GO:0015344">
    <property type="term" value="F:siderophore uptake transmembrane transporter activity"/>
    <property type="evidence" value="ECO:0007669"/>
    <property type="project" value="TreeGrafter"/>
</dbReference>
<proteinExistence type="inferred from homology"/>
<evidence type="ECO:0000313" key="13">
    <source>
        <dbReference type="EMBL" id="STO68589.1"/>
    </source>
</evidence>
<dbReference type="InterPro" id="IPR000531">
    <property type="entry name" value="Beta-barrel_TonB"/>
</dbReference>
<keyword evidence="7 8" id="KW-0998">Cell outer membrane</keyword>
<dbReference type="Pfam" id="PF00593">
    <property type="entry name" value="TonB_dep_Rec_b-barrel"/>
    <property type="match status" value="1"/>
</dbReference>
<dbReference type="Pfam" id="PF07715">
    <property type="entry name" value="Plug"/>
    <property type="match status" value="1"/>
</dbReference>
<evidence type="ECO:0000256" key="2">
    <source>
        <dbReference type="ARBA" id="ARBA00022448"/>
    </source>
</evidence>
<evidence type="ECO:0000256" key="9">
    <source>
        <dbReference type="RuleBase" id="RU003357"/>
    </source>
</evidence>
<evidence type="ECO:0000256" key="8">
    <source>
        <dbReference type="PROSITE-ProRule" id="PRU01360"/>
    </source>
</evidence>
<organism evidence="13 14">
    <name type="scientific">Canicola haemoglobinophilus</name>
    <dbReference type="NCBI Taxonomy" id="733"/>
    <lineage>
        <taxon>Bacteria</taxon>
        <taxon>Pseudomonadati</taxon>
        <taxon>Pseudomonadota</taxon>
        <taxon>Gammaproteobacteria</taxon>
        <taxon>Pasteurellales</taxon>
        <taxon>Pasteurellaceae</taxon>
        <taxon>Canicola</taxon>
    </lineage>
</organism>
<dbReference type="SUPFAM" id="SSF56935">
    <property type="entry name" value="Porins"/>
    <property type="match status" value="1"/>
</dbReference>
<dbReference type="InterPro" id="IPR036942">
    <property type="entry name" value="Beta-barrel_TonB_sf"/>
</dbReference>
<protein>
    <submittedName>
        <fullName evidence="13">TonB-dependent receptor</fullName>
    </submittedName>
</protein>
<evidence type="ECO:0000256" key="10">
    <source>
        <dbReference type="SAM" id="SignalP"/>
    </source>
</evidence>
<keyword evidence="3 8" id="KW-1134">Transmembrane beta strand</keyword>
<evidence type="ECO:0000256" key="6">
    <source>
        <dbReference type="ARBA" id="ARBA00023136"/>
    </source>
</evidence>
<evidence type="ECO:0000256" key="4">
    <source>
        <dbReference type="ARBA" id="ARBA00022692"/>
    </source>
</evidence>
<evidence type="ECO:0000259" key="11">
    <source>
        <dbReference type="Pfam" id="PF00593"/>
    </source>
</evidence>
<dbReference type="EMBL" id="UGHJ01000001">
    <property type="protein sequence ID" value="STO68589.1"/>
    <property type="molecule type" value="Genomic_DNA"/>
</dbReference>
<dbReference type="InterPro" id="IPR012910">
    <property type="entry name" value="Plug_dom"/>
</dbReference>
<feature type="signal peptide" evidence="10">
    <location>
        <begin position="1"/>
        <end position="23"/>
    </location>
</feature>
<dbReference type="GO" id="GO:0009279">
    <property type="term" value="C:cell outer membrane"/>
    <property type="evidence" value="ECO:0007669"/>
    <property type="project" value="UniProtKB-SubCell"/>
</dbReference>
<name>A0AB38HB35_9PAST</name>
<evidence type="ECO:0000256" key="3">
    <source>
        <dbReference type="ARBA" id="ARBA00022452"/>
    </source>
</evidence>